<sequence length="105" mass="11841">MSNFYLLFATDKPDVLSLREQLRASHRAYLNDPAPHAVRVILGGPTLTQDSRQMNGTLLVIQAQTLEEVDAFLAEDPYMKSGVFASFEVRPWNWSRGLSICELTI</sequence>
<reference evidence="3 4" key="1">
    <citation type="submission" date="2020-04" db="EMBL/GenBank/DDBJ databases">
        <title>Molecular characterization of pseudomonads from Agaricus bisporus reveal novel blotch 2 pathogens in Western Europe.</title>
        <authorList>
            <person name="Taparia T."/>
            <person name="Krijger M."/>
            <person name="Haynes E."/>
            <person name="Elpinstone J.G."/>
            <person name="Noble R."/>
            <person name="Van Der Wolf J."/>
        </authorList>
    </citation>
    <scope>NUCLEOTIDE SEQUENCE [LARGE SCALE GENOMIC DNA]</scope>
    <source>
        <strain evidence="3 4">IPO3765</strain>
    </source>
</reference>
<dbReference type="AlphaFoldDB" id="A0A7Y8GHD9"/>
<evidence type="ECO:0000313" key="4">
    <source>
        <dbReference type="Proteomes" id="UP000561369"/>
    </source>
</evidence>
<dbReference type="InterPro" id="IPR011008">
    <property type="entry name" value="Dimeric_a/b-barrel"/>
</dbReference>
<dbReference type="InterPro" id="IPR005545">
    <property type="entry name" value="YCII"/>
</dbReference>
<evidence type="ECO:0000256" key="1">
    <source>
        <dbReference type="ARBA" id="ARBA00007689"/>
    </source>
</evidence>
<comment type="caution">
    <text evidence="3">The sequence shown here is derived from an EMBL/GenBank/DDBJ whole genome shotgun (WGS) entry which is preliminary data.</text>
</comment>
<protein>
    <submittedName>
        <fullName evidence="3">YciI family protein</fullName>
    </submittedName>
</protein>
<accession>A0A7Y8GHD9</accession>
<gene>
    <name evidence="3" type="ORF">HX810_24745</name>
</gene>
<dbReference type="PANTHER" id="PTHR33606:SF3">
    <property type="entry name" value="PROTEIN YCII"/>
    <property type="match status" value="1"/>
</dbReference>
<dbReference type="Proteomes" id="UP000561369">
    <property type="component" value="Unassembled WGS sequence"/>
</dbReference>
<evidence type="ECO:0000259" key="2">
    <source>
        <dbReference type="Pfam" id="PF03795"/>
    </source>
</evidence>
<dbReference type="InterPro" id="IPR051807">
    <property type="entry name" value="Sec-metab_biosynth-assoc"/>
</dbReference>
<dbReference type="Gene3D" id="3.30.70.1060">
    <property type="entry name" value="Dimeric alpha+beta barrel"/>
    <property type="match status" value="1"/>
</dbReference>
<dbReference type="SUPFAM" id="SSF54909">
    <property type="entry name" value="Dimeric alpha+beta barrel"/>
    <property type="match status" value="1"/>
</dbReference>
<proteinExistence type="inferred from homology"/>
<dbReference type="EMBL" id="JACAQV010000026">
    <property type="protein sequence ID" value="NWF10888.1"/>
    <property type="molecule type" value="Genomic_DNA"/>
</dbReference>
<dbReference type="PANTHER" id="PTHR33606">
    <property type="entry name" value="PROTEIN YCII"/>
    <property type="match status" value="1"/>
</dbReference>
<feature type="domain" description="YCII-related" evidence="2">
    <location>
        <begin position="4"/>
        <end position="93"/>
    </location>
</feature>
<name>A0A7Y8GHD9_9PSED</name>
<organism evidence="3 4">
    <name type="scientific">Pseudomonas salomonii</name>
    <dbReference type="NCBI Taxonomy" id="191391"/>
    <lineage>
        <taxon>Bacteria</taxon>
        <taxon>Pseudomonadati</taxon>
        <taxon>Pseudomonadota</taxon>
        <taxon>Gammaproteobacteria</taxon>
        <taxon>Pseudomonadales</taxon>
        <taxon>Pseudomonadaceae</taxon>
        <taxon>Pseudomonas</taxon>
    </lineage>
</organism>
<dbReference type="Pfam" id="PF03795">
    <property type="entry name" value="YCII"/>
    <property type="match status" value="1"/>
</dbReference>
<evidence type="ECO:0000313" key="3">
    <source>
        <dbReference type="EMBL" id="NWF10888.1"/>
    </source>
</evidence>
<dbReference type="RefSeq" id="WP_065930325.1">
    <property type="nucleotide sequence ID" value="NZ_JACAQV010000026.1"/>
</dbReference>
<comment type="similarity">
    <text evidence="1">Belongs to the YciI family.</text>
</comment>